<evidence type="ECO:0000313" key="2">
    <source>
        <dbReference type="Proteomes" id="UP000029549"/>
    </source>
</evidence>
<organism evidence="1 2">
    <name type="scientific">Comamonas thiooxydans</name>
    <dbReference type="NCBI Taxonomy" id="363952"/>
    <lineage>
        <taxon>Bacteria</taxon>
        <taxon>Pseudomonadati</taxon>
        <taxon>Pseudomonadota</taxon>
        <taxon>Betaproteobacteria</taxon>
        <taxon>Burkholderiales</taxon>
        <taxon>Comamonadaceae</taxon>
        <taxon>Comamonas</taxon>
    </lineage>
</organism>
<protein>
    <submittedName>
        <fullName evidence="1">Uncharacterized protein</fullName>
    </submittedName>
</protein>
<evidence type="ECO:0000313" key="1">
    <source>
        <dbReference type="EMBL" id="KGH06530.1"/>
    </source>
</evidence>
<sequence>MILNVELLRNYVLSILLNKLVYLGKLFGGIRN</sequence>
<name>A0A0E3BP44_9BURK</name>
<dbReference type="AlphaFoldDB" id="A0A0E3BP44"/>
<reference evidence="1 2" key="1">
    <citation type="submission" date="2013-09" db="EMBL/GenBank/DDBJ databases">
        <title>High correlation between genotypes and phenotypes of environmental bacteria Comamonas testosteroni strains.</title>
        <authorList>
            <person name="Liu L."/>
            <person name="Zhu W."/>
            <person name="Xia X."/>
            <person name="Xu B."/>
            <person name="Luo M."/>
            <person name="Wang G."/>
        </authorList>
    </citation>
    <scope>NUCLEOTIDE SEQUENCE [LARGE SCALE GENOMIC DNA]</scope>
    <source>
        <strain evidence="1 2">DF2</strain>
    </source>
</reference>
<comment type="caution">
    <text evidence="1">The sequence shown here is derived from an EMBL/GenBank/DDBJ whole genome shotgun (WGS) entry which is preliminary data.</text>
</comment>
<gene>
    <name evidence="1" type="ORF">P608_21970</name>
</gene>
<keyword evidence="2" id="KW-1185">Reference proteome</keyword>
<proteinExistence type="predicted"/>
<dbReference type="EMBL" id="AWTP01000144">
    <property type="protein sequence ID" value="KGH06530.1"/>
    <property type="molecule type" value="Genomic_DNA"/>
</dbReference>
<accession>A0A0E3BP44</accession>
<dbReference type="Proteomes" id="UP000029549">
    <property type="component" value="Unassembled WGS sequence"/>
</dbReference>